<dbReference type="SUPFAM" id="SSF52833">
    <property type="entry name" value="Thioredoxin-like"/>
    <property type="match status" value="2"/>
</dbReference>
<gene>
    <name evidence="6" type="ORF">CPB84DRAFT_1771351</name>
</gene>
<evidence type="ECO:0000256" key="4">
    <source>
        <dbReference type="SAM" id="SignalP"/>
    </source>
</evidence>
<reference evidence="6" key="1">
    <citation type="submission" date="2020-11" db="EMBL/GenBank/DDBJ databases">
        <authorList>
            <consortium name="DOE Joint Genome Institute"/>
            <person name="Ahrendt S."/>
            <person name="Riley R."/>
            <person name="Andreopoulos W."/>
            <person name="LaButti K."/>
            <person name="Pangilinan J."/>
            <person name="Ruiz-duenas F.J."/>
            <person name="Barrasa J.M."/>
            <person name="Sanchez-Garcia M."/>
            <person name="Camarero S."/>
            <person name="Miyauchi S."/>
            <person name="Serrano A."/>
            <person name="Linde D."/>
            <person name="Babiker R."/>
            <person name="Drula E."/>
            <person name="Ayuso-Fernandez I."/>
            <person name="Pacheco R."/>
            <person name="Padilla G."/>
            <person name="Ferreira P."/>
            <person name="Barriuso J."/>
            <person name="Kellner H."/>
            <person name="Castanera R."/>
            <person name="Alfaro M."/>
            <person name="Ramirez L."/>
            <person name="Pisabarro A.G."/>
            <person name="Kuo A."/>
            <person name="Tritt A."/>
            <person name="Lipzen A."/>
            <person name="He G."/>
            <person name="Yan M."/>
            <person name="Ng V."/>
            <person name="Cullen D."/>
            <person name="Martin F."/>
            <person name="Rosso M.-N."/>
            <person name="Henrissat B."/>
            <person name="Hibbett D."/>
            <person name="Martinez A.T."/>
            <person name="Grigoriev I.V."/>
        </authorList>
    </citation>
    <scope>NUCLEOTIDE SEQUENCE</scope>
    <source>
        <strain evidence="6">AH 44721</strain>
    </source>
</reference>
<dbReference type="InterPro" id="IPR036249">
    <property type="entry name" value="Thioredoxin-like_sf"/>
</dbReference>
<dbReference type="GO" id="GO:0006457">
    <property type="term" value="P:protein folding"/>
    <property type="evidence" value="ECO:0007669"/>
    <property type="project" value="TreeGrafter"/>
</dbReference>
<organism evidence="6 7">
    <name type="scientific">Gymnopilus junonius</name>
    <name type="common">Spectacular rustgill mushroom</name>
    <name type="synonym">Gymnopilus spectabilis subsp. junonius</name>
    <dbReference type="NCBI Taxonomy" id="109634"/>
    <lineage>
        <taxon>Eukaryota</taxon>
        <taxon>Fungi</taxon>
        <taxon>Dikarya</taxon>
        <taxon>Basidiomycota</taxon>
        <taxon>Agaricomycotina</taxon>
        <taxon>Agaricomycetes</taxon>
        <taxon>Agaricomycetidae</taxon>
        <taxon>Agaricales</taxon>
        <taxon>Agaricineae</taxon>
        <taxon>Hymenogastraceae</taxon>
        <taxon>Gymnopilus</taxon>
    </lineage>
</organism>
<evidence type="ECO:0000256" key="3">
    <source>
        <dbReference type="SAM" id="MobiDB-lite"/>
    </source>
</evidence>
<feature type="domain" description="Thioredoxin" evidence="5">
    <location>
        <begin position="13"/>
        <end position="134"/>
    </location>
</feature>
<evidence type="ECO:0000256" key="2">
    <source>
        <dbReference type="ARBA" id="ARBA00022729"/>
    </source>
</evidence>
<evidence type="ECO:0000313" key="6">
    <source>
        <dbReference type="EMBL" id="KAF8905855.1"/>
    </source>
</evidence>
<dbReference type="Gene3D" id="3.40.30.10">
    <property type="entry name" value="Glutaredoxin"/>
    <property type="match status" value="3"/>
</dbReference>
<feature type="signal peptide" evidence="4">
    <location>
        <begin position="1"/>
        <end position="29"/>
    </location>
</feature>
<keyword evidence="2 4" id="KW-0732">Signal</keyword>
<feature type="region of interest" description="Disordered" evidence="3">
    <location>
        <begin position="133"/>
        <end position="159"/>
    </location>
</feature>
<keyword evidence="7" id="KW-1185">Reference proteome</keyword>
<evidence type="ECO:0000256" key="1">
    <source>
        <dbReference type="ARBA" id="ARBA00006347"/>
    </source>
</evidence>
<proteinExistence type="inferred from homology"/>
<comment type="caution">
    <text evidence="6">The sequence shown here is derived from an EMBL/GenBank/DDBJ whole genome shotgun (WGS) entry which is preliminary data.</text>
</comment>
<dbReference type="PANTHER" id="PTHR45672">
    <property type="entry name" value="PROTEIN DISULFIDE-ISOMERASE C17H9.14C-RELATED"/>
    <property type="match status" value="1"/>
</dbReference>
<feature type="compositionally biased region" description="Pro residues" evidence="3">
    <location>
        <begin position="139"/>
        <end position="157"/>
    </location>
</feature>
<dbReference type="PROSITE" id="PS51352">
    <property type="entry name" value="THIOREDOXIN_2"/>
    <property type="match status" value="2"/>
</dbReference>
<dbReference type="AlphaFoldDB" id="A0A9P5TR20"/>
<name>A0A9P5TR20_GYMJU</name>
<feature type="domain" description="Thioredoxin" evidence="5">
    <location>
        <begin position="137"/>
        <end position="270"/>
    </location>
</feature>
<dbReference type="PANTHER" id="PTHR45672:SF3">
    <property type="entry name" value="THIOREDOXIN DOMAIN-CONTAINING PROTEIN 5"/>
    <property type="match status" value="1"/>
</dbReference>
<dbReference type="InterPro" id="IPR051063">
    <property type="entry name" value="PDI"/>
</dbReference>
<protein>
    <submittedName>
        <fullName evidence="6">Thioredoxin-like protein</fullName>
    </submittedName>
</protein>
<dbReference type="Pfam" id="PF00085">
    <property type="entry name" value="Thioredoxin"/>
    <property type="match status" value="2"/>
</dbReference>
<dbReference type="GO" id="GO:0003756">
    <property type="term" value="F:protein disulfide isomerase activity"/>
    <property type="evidence" value="ECO:0007669"/>
    <property type="project" value="TreeGrafter"/>
</dbReference>
<comment type="similarity">
    <text evidence="1">Belongs to the protein disulfide isomerase family.</text>
</comment>
<sequence length="542" mass="59739">MHFLSLPRSLLSTPFLLLAASAVIPVTGGTELTPDNFQQEVSSGMWFVEHFSPYCGHCKHFKPTWDQLVKEAGTEIPSVKMGTVDCIMHGDLCNSNGVKAYPSLLLFEDGKKVEEFRGSRDLDLLKTFIKRHLKEDEPPSPPKPNPQSRPNPKPKPVLNPAGEVAALTADTFSSSLAKGPAFVKFFAPWCGHCKKLAPTWRNLAKHMQHKVTVAEVNCDDESSLCKKQGVQGYPTLIWYGNGADAEDGKSEYNSGRKLEQLKAFAEKASAAGVQVLEKDEDLDQHIAEEDVVYLLLHSAENTEILDTIREASAPLLGSPQIFASSSPALYSKYSLTPSSSSSFTLLAIKDHDSSPVGVTSTFNGLSSSPALRSWLLTHRLPTSTELTQDTFQSVMNAPHKPLVVIFAAPDRPGVREKVMQRLRDVGGKWKVRNGKGKSGTVEEEETEGRQVVFAWMDSERWEDWMKSMYGIQPVEGGVESVEDTRVVIADHSRLVYYDTDHAGNAIKYTSSQSIFAAIDDAVAGKTQYKHSEGIIERIARNS</sequence>
<evidence type="ECO:0000259" key="5">
    <source>
        <dbReference type="PROSITE" id="PS51352"/>
    </source>
</evidence>
<evidence type="ECO:0000313" key="7">
    <source>
        <dbReference type="Proteomes" id="UP000724874"/>
    </source>
</evidence>
<dbReference type="InterPro" id="IPR017937">
    <property type="entry name" value="Thioredoxin_CS"/>
</dbReference>
<accession>A0A9P5TR20</accession>
<dbReference type="InterPro" id="IPR013766">
    <property type="entry name" value="Thioredoxin_domain"/>
</dbReference>
<dbReference type="PRINTS" id="PR00421">
    <property type="entry name" value="THIOREDOXIN"/>
</dbReference>
<dbReference type="PROSITE" id="PS00194">
    <property type="entry name" value="THIOREDOXIN_1"/>
    <property type="match status" value="1"/>
</dbReference>
<dbReference type="EMBL" id="JADNYJ010000021">
    <property type="protein sequence ID" value="KAF8905855.1"/>
    <property type="molecule type" value="Genomic_DNA"/>
</dbReference>
<dbReference type="GO" id="GO:0005783">
    <property type="term" value="C:endoplasmic reticulum"/>
    <property type="evidence" value="ECO:0007669"/>
    <property type="project" value="TreeGrafter"/>
</dbReference>
<feature type="chain" id="PRO_5040423750" evidence="4">
    <location>
        <begin position="30"/>
        <end position="542"/>
    </location>
</feature>
<dbReference type="Proteomes" id="UP000724874">
    <property type="component" value="Unassembled WGS sequence"/>
</dbReference>
<dbReference type="OrthoDB" id="72053at2759"/>